<protein>
    <recommendedName>
        <fullName evidence="4">Flp pilus assembly protein TadB</fullName>
    </recommendedName>
</protein>
<dbReference type="PATRIC" id="fig|1195236.3.peg.2066"/>
<feature type="transmembrane region" description="Helical" evidence="1">
    <location>
        <begin position="72"/>
        <end position="92"/>
    </location>
</feature>
<accession>S0FV27</accession>
<dbReference type="STRING" id="1195236.CTER_1742"/>
<organism evidence="2 3">
    <name type="scientific">Ruminiclostridium cellobioparum subsp. termitidis CT1112</name>
    <dbReference type="NCBI Taxonomy" id="1195236"/>
    <lineage>
        <taxon>Bacteria</taxon>
        <taxon>Bacillati</taxon>
        <taxon>Bacillota</taxon>
        <taxon>Clostridia</taxon>
        <taxon>Eubacteriales</taxon>
        <taxon>Oscillospiraceae</taxon>
        <taxon>Ruminiclostridium</taxon>
    </lineage>
</organism>
<evidence type="ECO:0000313" key="3">
    <source>
        <dbReference type="Proteomes" id="UP000014155"/>
    </source>
</evidence>
<evidence type="ECO:0000313" key="2">
    <source>
        <dbReference type="EMBL" id="EMS72378.1"/>
    </source>
</evidence>
<sequence>MILKIFPLVVILMIFIIGAVLYKKSFRYEAGLKFSIDVTRRSLTKYAEWFRKEFTNTNADYLLKQAGIKMPAFLYQLIRYPIFLSWLAYMGYERLSRGINVNLLVILWILAFIATMPCQKLLGVKSPFYIVIERISKRKKEKSNVEIYRCLSQLKNIAISISNKTLSAEYIIREITKFTKATKPHFQRLLWFWCEGRQKEGQEYFSNSIGTEAAKSLASLLAKLDYIPPDKFISQIELFQNQVEEDRKTAVKVSREAQGNFVFGLALAAGFSICLNFLAVVVGIDGFDVLKQLLF</sequence>
<dbReference type="RefSeq" id="WP_004625373.1">
    <property type="nucleotide sequence ID" value="NZ_AORV01000028.1"/>
</dbReference>
<dbReference type="eggNOG" id="ENOG5033PZ7">
    <property type="taxonomic scope" value="Bacteria"/>
</dbReference>
<gene>
    <name evidence="2" type="ORF">CTER_1742</name>
</gene>
<dbReference type="Proteomes" id="UP000014155">
    <property type="component" value="Unassembled WGS sequence"/>
</dbReference>
<proteinExistence type="predicted"/>
<feature type="transmembrane region" description="Helical" evidence="1">
    <location>
        <begin position="98"/>
        <end position="116"/>
    </location>
</feature>
<keyword evidence="1" id="KW-0812">Transmembrane</keyword>
<dbReference type="EMBL" id="AORV01000028">
    <property type="protein sequence ID" value="EMS72378.1"/>
    <property type="molecule type" value="Genomic_DNA"/>
</dbReference>
<keyword evidence="1" id="KW-1133">Transmembrane helix</keyword>
<name>S0FV27_RUMCE</name>
<evidence type="ECO:0000256" key="1">
    <source>
        <dbReference type="SAM" id="Phobius"/>
    </source>
</evidence>
<evidence type="ECO:0008006" key="4">
    <source>
        <dbReference type="Google" id="ProtNLM"/>
    </source>
</evidence>
<feature type="transmembrane region" description="Helical" evidence="1">
    <location>
        <begin position="261"/>
        <end position="284"/>
    </location>
</feature>
<reference evidence="2 3" key="1">
    <citation type="journal article" date="2013" name="Genome Announc.">
        <title>Draft Genome Sequence of the Cellulolytic, Mesophilic, Anaerobic Bacterium Clostridium termitidis Strain CT1112 (DSM 5398).</title>
        <authorList>
            <person name="Lal S."/>
            <person name="Ramachandran U."/>
            <person name="Zhang X."/>
            <person name="Munir R."/>
            <person name="Sparling R."/>
            <person name="Levin D.B."/>
        </authorList>
    </citation>
    <scope>NUCLEOTIDE SEQUENCE [LARGE SCALE GENOMIC DNA]</scope>
    <source>
        <strain evidence="2 3">CT1112</strain>
    </source>
</reference>
<dbReference type="AlphaFoldDB" id="S0FV27"/>
<keyword evidence="1" id="KW-0472">Membrane</keyword>
<keyword evidence="3" id="KW-1185">Reference proteome</keyword>
<comment type="caution">
    <text evidence="2">The sequence shown here is derived from an EMBL/GenBank/DDBJ whole genome shotgun (WGS) entry which is preliminary data.</text>
</comment>
<feature type="transmembrane region" description="Helical" evidence="1">
    <location>
        <begin position="6"/>
        <end position="22"/>
    </location>
</feature>